<organism evidence="6 7">
    <name type="scientific">Brevibacterium salitolerans</name>
    <dbReference type="NCBI Taxonomy" id="1403566"/>
    <lineage>
        <taxon>Bacteria</taxon>
        <taxon>Bacillati</taxon>
        <taxon>Actinomycetota</taxon>
        <taxon>Actinomycetes</taxon>
        <taxon>Micrococcales</taxon>
        <taxon>Brevibacteriaceae</taxon>
        <taxon>Brevibacterium</taxon>
    </lineage>
</organism>
<dbReference type="CDD" id="cd00063">
    <property type="entry name" value="FN3"/>
    <property type="match status" value="1"/>
</dbReference>
<keyword evidence="1" id="KW-0378">Hydrolase</keyword>
<feature type="compositionally biased region" description="Acidic residues" evidence="3">
    <location>
        <begin position="447"/>
        <end position="468"/>
    </location>
</feature>
<sequence>MRRTGTNAGGGRRNPRAFPRQTLRRRLARLGGMAGASLLTAVMGIGMAATPANAAETEVEDVTFNWSVNDESTGGSYFGGCNFLVAGEAGDTGMARIWTANDAGTVYKTDEDGNFRVGNTTIRKSDGVAVSSFSKRCSTADGATVNSNTNAQADDNHTGDFVEITGGTGTVDPETDTADIRWEGSWTFAYYGGMTYWTISDPHLKVTNGKGAITGTYSGYGTDMDDLSKWIKLDPVEGPIANLQNSTVDVTETGFEVTPDYLGVETDTEGRNIQDRSQEWWGAFPQEWIDFNVATGQDSYWYSSAGGATSIQPRKPTNPITVEIASPMPPGQVPEAITGLEVGPGHNSASVSWEHPSNGAAPKYELAWAKGSQSVGQDTDPKNDSGWSSQNLGAVKSATINGLEPETEYTVALRASNKNEDGEYPEDLIGDWISTTFTTGKTPAEEPPPDDTPDSLPGGDEEDGDETGDGSSSDGAVFRWGMNREAGSGAYFGGCNFITAGEAPDTGMSKVWTDKSFYKTKAGNVSVRKPNASGDWVDATWDNKCLDRNGKTLSTNGKDQWSEQQVVITGGERTTSGDGVKIQWKGSFSVVFYGGMTYWFAKDPVLELDGNGNGTVTAEASGYGAAMYDSSKWDKLSSTTITLANVKGVDVDKAESDGGFTVTPEYLGVKYSGTGGEEDSGGNDVGGEGGNPNKQAPRTAENEDYWGAFPSDFLDFQNETGQFSYWFSSDGARDPYKPTVPMTVGYSEDYDTTAGDYSGEEAAGGSGGAPQATNPDAGAQPDGANGGGAPEAASAEEADLSEDRSAFSQVAQDAAGMEGIPTRTVVIAAITGGAGLAATITSIVYFRRRLGLDPAAFV</sequence>
<proteinExistence type="predicted"/>
<feature type="region of interest" description="Disordered" evidence="3">
    <location>
        <begin position="751"/>
        <end position="804"/>
    </location>
</feature>
<comment type="caution">
    <text evidence="6">The sequence shown here is derived from an EMBL/GenBank/DDBJ whole genome shotgun (WGS) entry which is preliminary data.</text>
</comment>
<evidence type="ECO:0000256" key="3">
    <source>
        <dbReference type="SAM" id="MobiDB-lite"/>
    </source>
</evidence>
<keyword evidence="4" id="KW-1133">Transmembrane helix</keyword>
<name>A0ABP5I982_9MICO</name>
<keyword evidence="7" id="KW-1185">Reference proteome</keyword>
<keyword evidence="2" id="KW-0624">Polysaccharide degradation</keyword>
<dbReference type="SUPFAM" id="SSF49265">
    <property type="entry name" value="Fibronectin type III"/>
    <property type="match status" value="1"/>
</dbReference>
<keyword evidence="4" id="KW-0812">Transmembrane</keyword>
<dbReference type="Gene3D" id="2.60.40.10">
    <property type="entry name" value="Immunoglobulins"/>
    <property type="match status" value="1"/>
</dbReference>
<dbReference type="Proteomes" id="UP001500984">
    <property type="component" value="Unassembled WGS sequence"/>
</dbReference>
<feature type="region of interest" description="Disordered" evidence="3">
    <location>
        <begin position="671"/>
        <end position="699"/>
    </location>
</feature>
<dbReference type="PROSITE" id="PS50853">
    <property type="entry name" value="FN3"/>
    <property type="match status" value="1"/>
</dbReference>
<dbReference type="RefSeq" id="WP_291794665.1">
    <property type="nucleotide sequence ID" value="NZ_BAAAPZ010000006.1"/>
</dbReference>
<evidence type="ECO:0000313" key="6">
    <source>
        <dbReference type="EMBL" id="GAA2096454.1"/>
    </source>
</evidence>
<feature type="domain" description="Fibronectin type-III" evidence="5">
    <location>
        <begin position="333"/>
        <end position="445"/>
    </location>
</feature>
<feature type="region of interest" description="Disordered" evidence="3">
    <location>
        <begin position="370"/>
        <end position="390"/>
    </location>
</feature>
<keyword evidence="2" id="KW-0119">Carbohydrate metabolism</keyword>
<evidence type="ECO:0000256" key="4">
    <source>
        <dbReference type="SAM" id="Phobius"/>
    </source>
</evidence>
<feature type="transmembrane region" description="Helical" evidence="4">
    <location>
        <begin position="825"/>
        <end position="846"/>
    </location>
</feature>
<evidence type="ECO:0000313" key="7">
    <source>
        <dbReference type="Proteomes" id="UP001500984"/>
    </source>
</evidence>
<evidence type="ECO:0000256" key="1">
    <source>
        <dbReference type="ARBA" id="ARBA00023295"/>
    </source>
</evidence>
<evidence type="ECO:0000256" key="2">
    <source>
        <dbReference type="ARBA" id="ARBA00023326"/>
    </source>
</evidence>
<reference evidence="7" key="1">
    <citation type="journal article" date="2019" name="Int. J. Syst. Evol. Microbiol.">
        <title>The Global Catalogue of Microorganisms (GCM) 10K type strain sequencing project: providing services to taxonomists for standard genome sequencing and annotation.</title>
        <authorList>
            <consortium name="The Broad Institute Genomics Platform"/>
            <consortium name="The Broad Institute Genome Sequencing Center for Infectious Disease"/>
            <person name="Wu L."/>
            <person name="Ma J."/>
        </authorList>
    </citation>
    <scope>NUCLEOTIDE SEQUENCE [LARGE SCALE GENOMIC DNA]</scope>
    <source>
        <strain evidence="7">JCM 15900</strain>
    </source>
</reference>
<dbReference type="SMART" id="SM00060">
    <property type="entry name" value="FN3"/>
    <property type="match status" value="1"/>
</dbReference>
<dbReference type="EMBL" id="BAAAPZ010000006">
    <property type="protein sequence ID" value="GAA2096454.1"/>
    <property type="molecule type" value="Genomic_DNA"/>
</dbReference>
<dbReference type="Pfam" id="PF00041">
    <property type="entry name" value="fn3"/>
    <property type="match status" value="1"/>
</dbReference>
<dbReference type="InterPro" id="IPR003961">
    <property type="entry name" value="FN3_dom"/>
</dbReference>
<accession>A0ABP5I982</accession>
<gene>
    <name evidence="6" type="ORF">GCM10009823_16590</name>
</gene>
<keyword evidence="4" id="KW-0472">Membrane</keyword>
<dbReference type="InterPro" id="IPR036116">
    <property type="entry name" value="FN3_sf"/>
</dbReference>
<protein>
    <recommendedName>
        <fullName evidence="5">Fibronectin type-III domain-containing protein</fullName>
    </recommendedName>
</protein>
<keyword evidence="1" id="KW-0326">Glycosidase</keyword>
<feature type="region of interest" description="Disordered" evidence="3">
    <location>
        <begin position="437"/>
        <end position="477"/>
    </location>
</feature>
<dbReference type="InterPro" id="IPR013783">
    <property type="entry name" value="Ig-like_fold"/>
</dbReference>
<evidence type="ECO:0000259" key="5">
    <source>
        <dbReference type="PROSITE" id="PS50853"/>
    </source>
</evidence>